<proteinExistence type="predicted"/>
<protein>
    <submittedName>
        <fullName evidence="2">Uncharacterized protein</fullName>
    </submittedName>
</protein>
<evidence type="ECO:0000313" key="2">
    <source>
        <dbReference type="WBParaSite" id="RSKR_0000789300.1"/>
    </source>
</evidence>
<evidence type="ECO:0000313" key="1">
    <source>
        <dbReference type="Proteomes" id="UP000095286"/>
    </source>
</evidence>
<organism evidence="1 2">
    <name type="scientific">Rhabditophanes sp. KR3021</name>
    <dbReference type="NCBI Taxonomy" id="114890"/>
    <lineage>
        <taxon>Eukaryota</taxon>
        <taxon>Metazoa</taxon>
        <taxon>Ecdysozoa</taxon>
        <taxon>Nematoda</taxon>
        <taxon>Chromadorea</taxon>
        <taxon>Rhabditida</taxon>
        <taxon>Tylenchina</taxon>
        <taxon>Panagrolaimomorpha</taxon>
        <taxon>Strongyloidoidea</taxon>
        <taxon>Alloionematidae</taxon>
        <taxon>Rhabditophanes</taxon>
    </lineage>
</organism>
<dbReference type="Proteomes" id="UP000095286">
    <property type="component" value="Unplaced"/>
</dbReference>
<dbReference type="WBParaSite" id="RSKR_0000789300.1">
    <property type="protein sequence ID" value="RSKR_0000789300.1"/>
    <property type="gene ID" value="RSKR_0000789300"/>
</dbReference>
<reference evidence="2" key="1">
    <citation type="submission" date="2016-11" db="UniProtKB">
        <authorList>
            <consortium name="WormBaseParasite"/>
        </authorList>
    </citation>
    <scope>IDENTIFICATION</scope>
    <source>
        <strain evidence="2">KR3021</strain>
    </source>
</reference>
<accession>A0AC35U616</accession>
<name>A0AC35U616_9BILA</name>
<sequence>MVSVKSVLLFALCVSPLMAAADKKDTTKKVETAAQYGSAPVGGNGYAPPNYGPQPPPYYPPQQSFISPNFPVILDDHVCDLEAPILIANFQKTLANNAPSTGYGGASQGGYGGSTGFPQYPSFENPMGLHANSKRFSCADVAATDADSCNVCCRLATRRDRSIKASDIFGVIVDTLQLNQVTETPTGSGSYRVKRHYGGEATEPEVAPPAAPSPPDFQPSVPAANTKCMCCMPRRRSVVSPFPHNGPQPPFFGGYVPPFGGGYGQGPAQGYGQAPPTNTGYGAPQPNGY</sequence>